<evidence type="ECO:0000259" key="2">
    <source>
        <dbReference type="Pfam" id="PF17677"/>
    </source>
</evidence>
<dbReference type="InterPro" id="IPR011330">
    <property type="entry name" value="Glyco_hydro/deAcase_b/a-brl"/>
</dbReference>
<dbReference type="PANTHER" id="PTHR46017:SF2">
    <property type="entry name" value="MANNOSYLGLYCERATE HYDROLASE"/>
    <property type="match status" value="1"/>
</dbReference>
<dbReference type="RefSeq" id="WP_031504525.1">
    <property type="nucleotide sequence ID" value="NC_022795.1"/>
</dbReference>
<dbReference type="Proteomes" id="UP000077469">
    <property type="component" value="Chromosome"/>
</dbReference>
<dbReference type="GO" id="GO:0009313">
    <property type="term" value="P:oligosaccharide catabolic process"/>
    <property type="evidence" value="ECO:0007669"/>
    <property type="project" value="TreeGrafter"/>
</dbReference>
<dbReference type="OrthoDB" id="9772207at2"/>
<dbReference type="GO" id="GO:0004559">
    <property type="term" value="F:alpha-mannosidase activity"/>
    <property type="evidence" value="ECO:0007669"/>
    <property type="project" value="InterPro"/>
</dbReference>
<proteinExistence type="predicted"/>
<feature type="domain" description="Glycoside hydrolase family 38 N-terminal" evidence="1">
    <location>
        <begin position="12"/>
        <end position="207"/>
    </location>
</feature>
<dbReference type="EMBL" id="CP007141">
    <property type="protein sequence ID" value="AJC74799.1"/>
    <property type="molecule type" value="Genomic_DNA"/>
</dbReference>
<dbReference type="InterPro" id="IPR027291">
    <property type="entry name" value="Glyco_hydro_38_N_sf"/>
</dbReference>
<evidence type="ECO:0008006" key="5">
    <source>
        <dbReference type="Google" id="ProtNLM"/>
    </source>
</evidence>
<dbReference type="Pfam" id="PF01074">
    <property type="entry name" value="Glyco_hydro_38N"/>
    <property type="match status" value="1"/>
</dbReference>
<name>A0A0X1KU48_9THEM</name>
<dbReference type="PaxDb" id="1123384-AJ81_06670"/>
<accession>A0A0X1KU48</accession>
<dbReference type="GO" id="GO:0006013">
    <property type="term" value="P:mannose metabolic process"/>
    <property type="evidence" value="ECO:0007669"/>
    <property type="project" value="InterPro"/>
</dbReference>
<sequence>MKKKIFYTFGNHMHWIDMEWMWGIGTLENSTKDMLKLVQKGLKGAINFDAIGYEYLAFKHPDTFERLKEAVRQGKIEIAAGTYTQPYPHLIDEESNVQQIIFGVRVCERLFGVRPKLFWEEEFYFFPQLPQLLLQAGYEVYCFFFQETWHTPSVPKFEEPTLFWEGADGSKIRALSFTDLCVHQWPEDLERTISKHVEKNEELFLIQWLELMDSPKWMCRSELIEKELERLRQIFEFQPIRPSEIVDLRKPERIVRFKSTDLYHGLSLGKNGDTLRIERRKIENTINDAQILASIAYVNGLSPQWSAYPDWEIEEARRLLMISQAHDIDECEGFCGDIGKVYLETAKSLATPIVERYMDMFSKNVDGTSQLCVFNPLPWKRKGYVRVEGTDQIVAVEDVPALGVFALDEQNGSCRIEAWETEEGIKVLWHGAQWTVQPNGIVRTESNGKVYELNELICEGYEVVPLSKPTLKRILPDLIDVRTSVKVGPYECRQSFRFGELNDYLEIETEIEVIEKPKPGYAGALMVRMDLKEELKELVYDYPFGVERGIPNLKHYRYYPKGDWMTSEKFFEDVVNHFASLRFVQLRCDDANMLFLHSGNQGFVRNGSELYAVLYLYDPWDGENFAKSVRTRYGIALNVECDPLRMAQEFNRPMIAKKAQGRVGSKSFQPFEIVGEIQLSAIYVEGNSLIVRIWNPKEEQIFASMEPKFDFVKVEEINLLGEVLEEVSTQITLKPMEIKTLRFHLPARVEKGLDEYRYVWSEYQKRE</sequence>
<evidence type="ECO:0000313" key="3">
    <source>
        <dbReference type="EMBL" id="AJC74799.1"/>
    </source>
</evidence>
<protein>
    <recommendedName>
        <fullName evidence="5">Glycoside hydrolase family 38 central domain-containing protein</fullName>
    </recommendedName>
</protein>
<dbReference type="KEGG" id="phy:AJ81_06670"/>
<dbReference type="STRING" id="1123384.AJ81_06670"/>
<reference evidence="3 4" key="1">
    <citation type="submission" date="2014-01" db="EMBL/GenBank/DDBJ databases">
        <title>Genome sequencing of Thermotog hypogea.</title>
        <authorList>
            <person name="Zhang X."/>
            <person name="Alvare G."/>
            <person name="Fristensky B."/>
            <person name="Chen L."/>
            <person name="Suen T."/>
            <person name="Chen Q."/>
            <person name="Ma K."/>
        </authorList>
    </citation>
    <scope>NUCLEOTIDE SEQUENCE [LARGE SCALE GENOMIC DNA]</scope>
    <source>
        <strain evidence="3 4">DSM 11164</strain>
    </source>
</reference>
<evidence type="ECO:0000259" key="1">
    <source>
        <dbReference type="Pfam" id="PF01074"/>
    </source>
</evidence>
<organism evidence="3 4">
    <name type="scientific">Pseudothermotoga hypogea DSM 11164 = NBRC 106472</name>
    <dbReference type="NCBI Taxonomy" id="1123384"/>
    <lineage>
        <taxon>Bacteria</taxon>
        <taxon>Thermotogati</taxon>
        <taxon>Thermotogota</taxon>
        <taxon>Thermotogae</taxon>
        <taxon>Thermotogales</taxon>
        <taxon>Thermotogaceae</taxon>
        <taxon>Pseudothermotoga</taxon>
    </lineage>
</organism>
<dbReference type="PANTHER" id="PTHR46017">
    <property type="entry name" value="ALPHA-MANNOSIDASE 2C1"/>
    <property type="match status" value="1"/>
</dbReference>
<dbReference type="InterPro" id="IPR000602">
    <property type="entry name" value="Glyco_hydro_38_N"/>
</dbReference>
<dbReference type="Pfam" id="PF17677">
    <property type="entry name" value="Glyco_hydro38C2"/>
    <property type="match status" value="1"/>
</dbReference>
<evidence type="ECO:0000313" key="4">
    <source>
        <dbReference type="Proteomes" id="UP000077469"/>
    </source>
</evidence>
<dbReference type="InterPro" id="IPR041147">
    <property type="entry name" value="GH38_C"/>
</dbReference>
<feature type="domain" description="Glycosyl hydrolases family 38 C-terminal" evidence="2">
    <location>
        <begin position="685"/>
        <end position="741"/>
    </location>
</feature>
<dbReference type="SUPFAM" id="SSF88713">
    <property type="entry name" value="Glycoside hydrolase/deacetylase"/>
    <property type="match status" value="1"/>
</dbReference>
<dbReference type="InterPro" id="IPR011013">
    <property type="entry name" value="Gal_mutarotase_sf_dom"/>
</dbReference>
<dbReference type="Gene3D" id="2.60.40.2220">
    <property type="match status" value="1"/>
</dbReference>
<keyword evidence="4" id="KW-1185">Reference proteome</keyword>
<dbReference type="SUPFAM" id="SSF74650">
    <property type="entry name" value="Galactose mutarotase-like"/>
    <property type="match status" value="1"/>
</dbReference>
<dbReference type="PATRIC" id="fig|1123384.7.peg.1343"/>
<dbReference type="AlphaFoldDB" id="A0A0X1KU48"/>
<gene>
    <name evidence="3" type="ORF">AJ81_06670</name>
</gene>
<dbReference type="Gene3D" id="3.20.110.10">
    <property type="entry name" value="Glycoside hydrolase 38, N terminal domain"/>
    <property type="match status" value="1"/>
</dbReference>
<dbReference type="GO" id="GO:0030246">
    <property type="term" value="F:carbohydrate binding"/>
    <property type="evidence" value="ECO:0007669"/>
    <property type="project" value="InterPro"/>
</dbReference>